<dbReference type="PROSITE" id="PS50014">
    <property type="entry name" value="BROMODOMAIN_2"/>
    <property type="match status" value="1"/>
</dbReference>
<dbReference type="Gene3D" id="1.20.920.10">
    <property type="entry name" value="Bromodomain-like"/>
    <property type="match status" value="1"/>
</dbReference>
<gene>
    <name evidence="6" type="ORF">DBRI00130_LOCUS16790</name>
</gene>
<feature type="region of interest" description="Disordered" evidence="4">
    <location>
        <begin position="113"/>
        <end position="167"/>
    </location>
</feature>
<dbReference type="InterPro" id="IPR036427">
    <property type="entry name" value="Bromodomain-like_sf"/>
</dbReference>
<evidence type="ECO:0000313" key="6">
    <source>
        <dbReference type="EMBL" id="CAE4610835.1"/>
    </source>
</evidence>
<feature type="coiled-coil region" evidence="3">
    <location>
        <begin position="271"/>
        <end position="298"/>
    </location>
</feature>
<feature type="compositionally biased region" description="Basic and acidic residues" evidence="4">
    <location>
        <begin position="122"/>
        <end position="150"/>
    </location>
</feature>
<name>A0A6V2FV78_9STRA</name>
<feature type="region of interest" description="Disordered" evidence="4">
    <location>
        <begin position="1"/>
        <end position="26"/>
    </location>
</feature>
<dbReference type="InterPro" id="IPR001487">
    <property type="entry name" value="Bromodomain"/>
</dbReference>
<evidence type="ECO:0000259" key="5">
    <source>
        <dbReference type="PROSITE" id="PS50014"/>
    </source>
</evidence>
<evidence type="ECO:0000256" key="1">
    <source>
        <dbReference type="ARBA" id="ARBA00023117"/>
    </source>
</evidence>
<dbReference type="SUPFAM" id="SSF47370">
    <property type="entry name" value="Bromodomain"/>
    <property type="match status" value="1"/>
</dbReference>
<dbReference type="PANTHER" id="PTHR15398">
    <property type="entry name" value="BROMODOMAIN-CONTAINING PROTEIN 8"/>
    <property type="match status" value="1"/>
</dbReference>
<proteinExistence type="predicted"/>
<sequence>MSSSLSLQPSNSPTPLTTTTPPGLRRRTTKVAAAAAYSTTTPGEFDHLNIQDALQAMDNLVPSLIAPSLKRLTAGLPRQELDLMKREADAAMQDLEKEIRILEGSIGIKGDAPAATTVGASEDTKKKEEETTMKKEETEDVTKTTTDTKPKKSLKRPLPPLDIPGGPPTTLTTADAMLTSEIIPSDRYFTVAALLGRLRDCVETDPPPNSARHRKMLEEKLNIQSMACQAVAAAAAAKDSGSKDIVEKEAGGVTPTASGKNVAVGGGGNNNADLNVILETLEKERQQKQTLLDKQRALLALEENELYRKKHTETATLLSLWKRISSHRTATVFRKPVNAREAPGYSDRIIFPMDLSLIRRMITTGMIVSYADLHERIGLICHNCVKFNGRESDYGLVTREFESFVDDTIVTAVTTASEVAAAAAAAAAAAMAQQEIENTTANASSLSTSNHS</sequence>
<protein>
    <recommendedName>
        <fullName evidence="5">Bromo domain-containing protein</fullName>
    </recommendedName>
</protein>
<organism evidence="6">
    <name type="scientific">Ditylum brightwellii</name>
    <dbReference type="NCBI Taxonomy" id="49249"/>
    <lineage>
        <taxon>Eukaryota</taxon>
        <taxon>Sar</taxon>
        <taxon>Stramenopiles</taxon>
        <taxon>Ochrophyta</taxon>
        <taxon>Bacillariophyta</taxon>
        <taxon>Mediophyceae</taxon>
        <taxon>Lithodesmiophycidae</taxon>
        <taxon>Lithodesmiales</taxon>
        <taxon>Lithodesmiaceae</taxon>
        <taxon>Ditylum</taxon>
    </lineage>
</organism>
<dbReference type="PANTHER" id="PTHR15398:SF4">
    <property type="entry name" value="BROMODOMAIN-CONTAINING PROTEIN 8 ISOFORM X1"/>
    <property type="match status" value="1"/>
</dbReference>
<dbReference type="SMART" id="SM00297">
    <property type="entry name" value="BROMO"/>
    <property type="match status" value="1"/>
</dbReference>
<dbReference type="GO" id="GO:0035267">
    <property type="term" value="C:NuA4 histone acetyltransferase complex"/>
    <property type="evidence" value="ECO:0007669"/>
    <property type="project" value="TreeGrafter"/>
</dbReference>
<feature type="coiled-coil region" evidence="3">
    <location>
        <begin position="78"/>
        <end position="105"/>
    </location>
</feature>
<keyword evidence="1 2" id="KW-0103">Bromodomain</keyword>
<evidence type="ECO:0000256" key="3">
    <source>
        <dbReference type="SAM" id="Coils"/>
    </source>
</evidence>
<dbReference type="EMBL" id="HBNS01021163">
    <property type="protein sequence ID" value="CAE4610835.1"/>
    <property type="molecule type" value="Transcribed_RNA"/>
</dbReference>
<dbReference type="Pfam" id="PF00439">
    <property type="entry name" value="Bromodomain"/>
    <property type="match status" value="1"/>
</dbReference>
<evidence type="ECO:0000256" key="2">
    <source>
        <dbReference type="PROSITE-ProRule" id="PRU00035"/>
    </source>
</evidence>
<dbReference type="AlphaFoldDB" id="A0A6V2FV78"/>
<evidence type="ECO:0000256" key="4">
    <source>
        <dbReference type="SAM" id="MobiDB-lite"/>
    </source>
</evidence>
<keyword evidence="3" id="KW-0175">Coiled coil</keyword>
<reference evidence="6" key="1">
    <citation type="submission" date="2021-01" db="EMBL/GenBank/DDBJ databases">
        <authorList>
            <person name="Corre E."/>
            <person name="Pelletier E."/>
            <person name="Niang G."/>
            <person name="Scheremetjew M."/>
            <person name="Finn R."/>
            <person name="Kale V."/>
            <person name="Holt S."/>
            <person name="Cochrane G."/>
            <person name="Meng A."/>
            <person name="Brown T."/>
            <person name="Cohen L."/>
        </authorList>
    </citation>
    <scope>NUCLEOTIDE SEQUENCE</scope>
    <source>
        <strain evidence="6">GSO104</strain>
    </source>
</reference>
<accession>A0A6V2FV78</accession>
<feature type="compositionally biased region" description="Low complexity" evidence="4">
    <location>
        <begin position="1"/>
        <end position="23"/>
    </location>
</feature>
<feature type="domain" description="Bromo" evidence="5">
    <location>
        <begin position="325"/>
        <end position="395"/>
    </location>
</feature>
<feature type="compositionally biased region" description="Pro residues" evidence="4">
    <location>
        <begin position="157"/>
        <end position="167"/>
    </location>
</feature>